<reference evidence="3" key="2">
    <citation type="submission" date="2009-11" db="EMBL/GenBank/DDBJ databases">
        <title>The Genome Sequence of Allomyces macrogynus strain ATCC 38327.</title>
        <authorList>
            <consortium name="The Broad Institute Genome Sequencing Platform"/>
            <person name="Russ C."/>
            <person name="Cuomo C."/>
            <person name="Shea T."/>
            <person name="Young S.K."/>
            <person name="Zeng Q."/>
            <person name="Koehrsen M."/>
            <person name="Haas B."/>
            <person name="Borodovsky M."/>
            <person name="Guigo R."/>
            <person name="Alvarado L."/>
            <person name="Berlin A."/>
            <person name="Borenstein D."/>
            <person name="Chen Z."/>
            <person name="Engels R."/>
            <person name="Freedman E."/>
            <person name="Gellesch M."/>
            <person name="Goldberg J."/>
            <person name="Griggs A."/>
            <person name="Gujja S."/>
            <person name="Heiman D."/>
            <person name="Hepburn T."/>
            <person name="Howarth C."/>
            <person name="Jen D."/>
            <person name="Larson L."/>
            <person name="Lewis B."/>
            <person name="Mehta T."/>
            <person name="Park D."/>
            <person name="Pearson M."/>
            <person name="Roberts A."/>
            <person name="Saif S."/>
            <person name="Shenoy N."/>
            <person name="Sisk P."/>
            <person name="Stolte C."/>
            <person name="Sykes S."/>
            <person name="Walk T."/>
            <person name="White J."/>
            <person name="Yandava C."/>
            <person name="Burger G."/>
            <person name="Gray M.W."/>
            <person name="Holland P.W.H."/>
            <person name="King N."/>
            <person name="Lang F.B.F."/>
            <person name="Roger A.J."/>
            <person name="Ruiz-Trillo I."/>
            <person name="Lander E."/>
            <person name="Nusbaum C."/>
        </authorList>
    </citation>
    <scope>NUCLEOTIDE SEQUENCE [LARGE SCALE GENOMIC DNA]</scope>
    <source>
        <strain evidence="3">ATCC 38327</strain>
    </source>
</reference>
<dbReference type="AlphaFoldDB" id="A0A0L0TF32"/>
<reference evidence="2 3" key="1">
    <citation type="submission" date="2009-11" db="EMBL/GenBank/DDBJ databases">
        <title>Annotation of Allomyces macrogynus ATCC 38327.</title>
        <authorList>
            <consortium name="The Broad Institute Genome Sequencing Platform"/>
            <person name="Russ C."/>
            <person name="Cuomo C."/>
            <person name="Burger G."/>
            <person name="Gray M.W."/>
            <person name="Holland P.W.H."/>
            <person name="King N."/>
            <person name="Lang F.B.F."/>
            <person name="Roger A.J."/>
            <person name="Ruiz-Trillo I."/>
            <person name="Young S.K."/>
            <person name="Zeng Q."/>
            <person name="Gargeya S."/>
            <person name="Fitzgerald M."/>
            <person name="Haas B."/>
            <person name="Abouelleil A."/>
            <person name="Alvarado L."/>
            <person name="Arachchi H.M."/>
            <person name="Berlin A."/>
            <person name="Chapman S.B."/>
            <person name="Gearin G."/>
            <person name="Goldberg J."/>
            <person name="Griggs A."/>
            <person name="Gujja S."/>
            <person name="Hansen M."/>
            <person name="Heiman D."/>
            <person name="Howarth C."/>
            <person name="Larimer J."/>
            <person name="Lui A."/>
            <person name="MacDonald P.J.P."/>
            <person name="McCowen C."/>
            <person name="Montmayeur A."/>
            <person name="Murphy C."/>
            <person name="Neiman D."/>
            <person name="Pearson M."/>
            <person name="Priest M."/>
            <person name="Roberts A."/>
            <person name="Saif S."/>
            <person name="Shea T."/>
            <person name="Sisk P."/>
            <person name="Stolte C."/>
            <person name="Sykes S."/>
            <person name="Wortman J."/>
            <person name="Nusbaum C."/>
            <person name="Birren B."/>
        </authorList>
    </citation>
    <scope>NUCLEOTIDE SEQUENCE [LARGE SCALE GENOMIC DNA]</scope>
    <source>
        <strain evidence="2 3">ATCC 38327</strain>
    </source>
</reference>
<evidence type="ECO:0000313" key="2">
    <source>
        <dbReference type="EMBL" id="KNE73357.1"/>
    </source>
</evidence>
<organism evidence="2 3">
    <name type="scientific">Allomyces macrogynus (strain ATCC 38327)</name>
    <name type="common">Allomyces javanicus var. macrogynus</name>
    <dbReference type="NCBI Taxonomy" id="578462"/>
    <lineage>
        <taxon>Eukaryota</taxon>
        <taxon>Fungi</taxon>
        <taxon>Fungi incertae sedis</taxon>
        <taxon>Blastocladiomycota</taxon>
        <taxon>Blastocladiomycetes</taxon>
        <taxon>Blastocladiales</taxon>
        <taxon>Blastocladiaceae</taxon>
        <taxon>Allomyces</taxon>
    </lineage>
</organism>
<keyword evidence="3" id="KW-1185">Reference proteome</keyword>
<feature type="region of interest" description="Disordered" evidence="1">
    <location>
        <begin position="1"/>
        <end position="29"/>
    </location>
</feature>
<dbReference type="EMBL" id="GG745396">
    <property type="protein sequence ID" value="KNE73357.1"/>
    <property type="molecule type" value="Genomic_DNA"/>
</dbReference>
<feature type="compositionally biased region" description="Basic residues" evidence="1">
    <location>
        <begin position="16"/>
        <end position="28"/>
    </location>
</feature>
<proteinExistence type="predicted"/>
<dbReference type="VEuPathDB" id="FungiDB:AMAG_17508"/>
<evidence type="ECO:0000313" key="3">
    <source>
        <dbReference type="Proteomes" id="UP000054350"/>
    </source>
</evidence>
<dbReference type="Proteomes" id="UP000054350">
    <property type="component" value="Unassembled WGS sequence"/>
</dbReference>
<accession>A0A0L0TF32</accession>
<gene>
    <name evidence="2" type="ORF">AMAG_17508</name>
</gene>
<sequence>MAGKSKRQLPWDRPPYHGKSKRVKTARARVKDMTRDAKEWLMAKPRAEIESDNALSKATVEPPTICAGAASADGIATSSPGTSKDTRRDVTPPTVQ</sequence>
<name>A0A0L0TF32_ALLM3</name>
<feature type="region of interest" description="Disordered" evidence="1">
    <location>
        <begin position="53"/>
        <end position="96"/>
    </location>
</feature>
<protein>
    <submittedName>
        <fullName evidence="2">Uncharacterized protein</fullName>
    </submittedName>
</protein>
<evidence type="ECO:0000256" key="1">
    <source>
        <dbReference type="SAM" id="MobiDB-lite"/>
    </source>
</evidence>